<evidence type="ECO:0008006" key="4">
    <source>
        <dbReference type="Google" id="ProtNLM"/>
    </source>
</evidence>
<dbReference type="VEuPathDB" id="MicrosporidiaDB:NEDG_00416"/>
<feature type="compositionally biased region" description="Polar residues" evidence="1">
    <location>
        <begin position="461"/>
        <end position="473"/>
    </location>
</feature>
<dbReference type="RefSeq" id="XP_067545542.1">
    <property type="nucleotide sequence ID" value="XM_067687834.1"/>
</dbReference>
<accession>A0A177EKF8</accession>
<gene>
    <name evidence="2" type="ORF">NEDG_00416</name>
</gene>
<dbReference type="SUPFAM" id="SSF48371">
    <property type="entry name" value="ARM repeat"/>
    <property type="match status" value="1"/>
</dbReference>
<comment type="caution">
    <text evidence="2">The sequence shown here is derived from an EMBL/GenBank/DDBJ whole genome shotgun (WGS) entry which is preliminary data.</text>
</comment>
<reference evidence="2 3" key="1">
    <citation type="submission" date="2016-02" db="EMBL/GenBank/DDBJ databases">
        <title>Discovery of a natural microsporidian pathogen with a broad tissue tropism in Caenorhabditis elegans.</title>
        <authorList>
            <person name="Luallen R.J."/>
            <person name="Reinke A.W."/>
            <person name="Tong L."/>
            <person name="Botts M.R."/>
            <person name="Felix M.-A."/>
            <person name="Troemel E.R."/>
        </authorList>
    </citation>
    <scope>NUCLEOTIDE SEQUENCE [LARGE SCALE GENOMIC DNA]</scope>
    <source>
        <strain evidence="2 3">JUm2807</strain>
    </source>
</reference>
<dbReference type="Proteomes" id="UP000185944">
    <property type="component" value="Unassembled WGS sequence"/>
</dbReference>
<dbReference type="InterPro" id="IPR011989">
    <property type="entry name" value="ARM-like"/>
</dbReference>
<evidence type="ECO:0000313" key="3">
    <source>
        <dbReference type="Proteomes" id="UP000185944"/>
    </source>
</evidence>
<dbReference type="GeneID" id="93646766"/>
<sequence length="519" mass="58262">MDMTHIHKHWVETMHALMEKENCQKISIILHHSKRFLSLMSIGGTSSTYNSYVETIRQSIMEVLSFLVAKIHLESTHQGVYEILDSYKLLDAYDYAPVLNGYASPKVEPTAYLLRAVAKVVERYDLPQSLTILTLNRTIPLTNPSTCPVSELSIRIVFGIYAKATGEHRAKLALLLVGLFKRKHTDLYLAKIYPSIMANEPDTFTVPLVEKLAQIETFPVLSITKYISQSASSKLSPETIQSIRARIEQSTDQTLVDGLSTIAQIPQLFSYAQVVAIFNTSKTSASALFKKAAAFVEWLEGRAETSPSTHFVCSGSGLGELTCHHCTAIFSESSSQKPFFFLLSTTTDGTRIQLCRILYLIHPPEAIPLLIDLLRHKNIRVKWNSLRALSSYYLEEKDLSAVIALYQATAYDKIRLWALKVLERNTQPLSSPELTRTRLQFLSESAPLMDSLAPNPGPTTGPVSNTDPDSSPYTKEIEETAKRVYEGINFKFLKWPEQANEELIANPPEKKKTLKKSTK</sequence>
<dbReference type="InterPro" id="IPR016024">
    <property type="entry name" value="ARM-type_fold"/>
</dbReference>
<dbReference type="Gene3D" id="1.25.10.10">
    <property type="entry name" value="Leucine-rich Repeat Variant"/>
    <property type="match status" value="1"/>
</dbReference>
<dbReference type="AlphaFoldDB" id="A0A177EKF8"/>
<protein>
    <recommendedName>
        <fullName evidence="4">Clathrin/coatomer adaptor adaptin-like N-terminal domain-containing protein</fullName>
    </recommendedName>
</protein>
<feature type="region of interest" description="Disordered" evidence="1">
    <location>
        <begin position="449"/>
        <end position="473"/>
    </location>
</feature>
<evidence type="ECO:0000313" key="2">
    <source>
        <dbReference type="EMBL" id="OAG31941.1"/>
    </source>
</evidence>
<evidence type="ECO:0000256" key="1">
    <source>
        <dbReference type="SAM" id="MobiDB-lite"/>
    </source>
</evidence>
<dbReference type="EMBL" id="LTDL01000014">
    <property type="protein sequence ID" value="OAG31941.1"/>
    <property type="molecule type" value="Genomic_DNA"/>
</dbReference>
<keyword evidence="3" id="KW-1185">Reference proteome</keyword>
<dbReference type="OrthoDB" id="2195971at2759"/>
<organism evidence="2 3">
    <name type="scientific">Nematocida displodere</name>
    <dbReference type="NCBI Taxonomy" id="1805483"/>
    <lineage>
        <taxon>Eukaryota</taxon>
        <taxon>Fungi</taxon>
        <taxon>Fungi incertae sedis</taxon>
        <taxon>Microsporidia</taxon>
        <taxon>Nematocida</taxon>
    </lineage>
</organism>
<name>A0A177EKF8_9MICR</name>
<proteinExistence type="predicted"/>
<dbReference type="Pfam" id="PF13646">
    <property type="entry name" value="HEAT_2"/>
    <property type="match status" value="1"/>
</dbReference>